<feature type="compositionally biased region" description="Polar residues" evidence="7">
    <location>
        <begin position="52"/>
        <end position="71"/>
    </location>
</feature>
<dbReference type="EMBL" id="LATX01002192">
    <property type="protein sequence ID" value="KTB33104.1"/>
    <property type="molecule type" value="Genomic_DNA"/>
</dbReference>
<dbReference type="PANTHER" id="PTHR13254">
    <property type="entry name" value="GOLGI AUTOANTIGEN, GOLGIN SUBFAMILY A, 7"/>
    <property type="match status" value="1"/>
</dbReference>
<evidence type="ECO:0000256" key="4">
    <source>
        <dbReference type="ARBA" id="ARBA00018463"/>
    </source>
</evidence>
<gene>
    <name evidence="9" type="ORF">WG66_14432</name>
</gene>
<sequence length="413" mass="46016">MTSLSPSDSISDDSIAQLHSLGSSSELSATIGSVLREGESRRSGDGPKDTVRVSQQDVLPSPPLTRSNTGESRVVGTLTLDTTKSEEEKDLGDDDWEDPLRRPNTEEDVLEISQTMGTDLDGGDSVVDANGRLRIPDSNDEKSSSPRPKSDLRIDIRPPPTPQPWDLVDPPPENGQKASNHFGTVRSNNFSTLQKSALRIFLLEIICLTYPSCRRSRSLIPKSSYYFGPPPPGSAYGTPPVGQIGVHHPREVLRVERDYTGGELIQFAPIYPLELEGRITPTQFLESINAINERLISAHSLRWSLLDNMLAILSLQLTRLFLRSHYEKEMQKLEQLFKALNSELYNPVGLNLLWPRKVAFLFLEIEYYVMTFIQAQYRLSSTITSITSVPQLVSVIYSLHSLHSLRATSTVTV</sequence>
<comment type="caution">
    <text evidence="9">The sequence shown here is derived from an EMBL/GenBank/DDBJ whole genome shotgun (WGS) entry which is preliminary data.</text>
</comment>
<feature type="compositionally biased region" description="Acidic residues" evidence="7">
    <location>
        <begin position="88"/>
        <end position="97"/>
    </location>
</feature>
<evidence type="ECO:0000256" key="1">
    <source>
        <dbReference type="ARBA" id="ARBA00004406"/>
    </source>
</evidence>
<comment type="similarity">
    <text evidence="2">Belongs to the ERF4 family.</text>
</comment>
<dbReference type="Pfam" id="PF10256">
    <property type="entry name" value="Erf4"/>
    <property type="match status" value="1"/>
</dbReference>
<keyword evidence="5" id="KW-0256">Endoplasmic reticulum</keyword>
<comment type="subunit">
    <text evidence="3">Interacts with ERF2.</text>
</comment>
<evidence type="ECO:0000313" key="9">
    <source>
        <dbReference type="EMBL" id="KTB33104.1"/>
    </source>
</evidence>
<dbReference type="PANTHER" id="PTHR13254:SF0">
    <property type="entry name" value="GOLGIN SUBFAMILY A MEMBER 7_ERF4 DOMAIN-CONTAINING PROTEIN"/>
    <property type="match status" value="1"/>
</dbReference>
<evidence type="ECO:0000256" key="5">
    <source>
        <dbReference type="ARBA" id="ARBA00022824"/>
    </source>
</evidence>
<organism evidence="9 10">
    <name type="scientific">Moniliophthora roreri</name>
    <name type="common">Frosty pod rot fungus</name>
    <name type="synonym">Monilia roreri</name>
    <dbReference type="NCBI Taxonomy" id="221103"/>
    <lineage>
        <taxon>Eukaryota</taxon>
        <taxon>Fungi</taxon>
        <taxon>Dikarya</taxon>
        <taxon>Basidiomycota</taxon>
        <taxon>Agaricomycotina</taxon>
        <taxon>Agaricomycetes</taxon>
        <taxon>Agaricomycetidae</taxon>
        <taxon>Agaricales</taxon>
        <taxon>Marasmiineae</taxon>
        <taxon>Marasmiaceae</taxon>
        <taxon>Moniliophthora</taxon>
    </lineage>
</organism>
<reference evidence="9 10" key="1">
    <citation type="submission" date="2015-12" db="EMBL/GenBank/DDBJ databases">
        <title>Draft genome sequence of Moniliophthora roreri, the causal agent of frosty pod rot of cacao.</title>
        <authorList>
            <person name="Aime M.C."/>
            <person name="Diaz-Valderrama J.R."/>
            <person name="Kijpornyongpan T."/>
            <person name="Phillips-Mora W."/>
        </authorList>
    </citation>
    <scope>NUCLEOTIDE SEQUENCE [LARGE SCALE GENOMIC DNA]</scope>
    <source>
        <strain evidence="9 10">MCA 2952</strain>
    </source>
</reference>
<feature type="compositionally biased region" description="Pro residues" evidence="7">
    <location>
        <begin position="157"/>
        <end position="173"/>
    </location>
</feature>
<evidence type="ECO:0000256" key="3">
    <source>
        <dbReference type="ARBA" id="ARBA00011396"/>
    </source>
</evidence>
<evidence type="ECO:0000256" key="7">
    <source>
        <dbReference type="SAM" id="MobiDB-lite"/>
    </source>
</evidence>
<feature type="domain" description="Golgin subfamily A member 7/ERF4" evidence="8">
    <location>
        <begin position="253"/>
        <end position="364"/>
    </location>
</feature>
<dbReference type="InterPro" id="IPR051371">
    <property type="entry name" value="Ras_palmitoyltransferase"/>
</dbReference>
<dbReference type="GO" id="GO:0031211">
    <property type="term" value="C:endoplasmic reticulum palmitoyltransferase complex"/>
    <property type="evidence" value="ECO:0007669"/>
    <property type="project" value="TreeGrafter"/>
</dbReference>
<feature type="compositionally biased region" description="Polar residues" evidence="7">
    <location>
        <begin position="20"/>
        <end position="31"/>
    </location>
</feature>
<keyword evidence="6" id="KW-0472">Membrane</keyword>
<evidence type="ECO:0000313" key="10">
    <source>
        <dbReference type="Proteomes" id="UP000054988"/>
    </source>
</evidence>
<evidence type="ECO:0000259" key="8">
    <source>
        <dbReference type="Pfam" id="PF10256"/>
    </source>
</evidence>
<dbReference type="AlphaFoldDB" id="A0A0W0F9T2"/>
<evidence type="ECO:0000256" key="2">
    <source>
        <dbReference type="ARBA" id="ARBA00007732"/>
    </source>
</evidence>
<name>A0A0W0F9T2_MONRR</name>
<feature type="region of interest" description="Disordered" evidence="7">
    <location>
        <begin position="1"/>
        <end position="183"/>
    </location>
</feature>
<proteinExistence type="inferred from homology"/>
<protein>
    <recommendedName>
        <fullName evidence="4">Ras modification protein ERF4</fullName>
    </recommendedName>
</protein>
<feature type="compositionally biased region" description="Basic and acidic residues" evidence="7">
    <location>
        <begin position="134"/>
        <end position="156"/>
    </location>
</feature>
<dbReference type="InterPro" id="IPR019383">
    <property type="entry name" value="Golgin_A_7/ERF4"/>
</dbReference>
<dbReference type="GO" id="GO:0006612">
    <property type="term" value="P:protein targeting to membrane"/>
    <property type="evidence" value="ECO:0007669"/>
    <property type="project" value="TreeGrafter"/>
</dbReference>
<feature type="compositionally biased region" description="Low complexity" evidence="7">
    <location>
        <begin position="1"/>
        <end position="15"/>
    </location>
</feature>
<accession>A0A0W0F9T2</accession>
<dbReference type="Proteomes" id="UP000054988">
    <property type="component" value="Unassembled WGS sequence"/>
</dbReference>
<evidence type="ECO:0000256" key="6">
    <source>
        <dbReference type="ARBA" id="ARBA00023136"/>
    </source>
</evidence>
<dbReference type="eggNOG" id="KOG4069">
    <property type="taxonomic scope" value="Eukaryota"/>
</dbReference>
<feature type="compositionally biased region" description="Basic and acidic residues" evidence="7">
    <location>
        <begin position="36"/>
        <end position="51"/>
    </location>
</feature>
<comment type="subcellular location">
    <subcellularLocation>
        <location evidence="1">Endoplasmic reticulum membrane</location>
        <topology evidence="1">Peripheral membrane protein</topology>
    </subcellularLocation>
</comment>
<dbReference type="GO" id="GO:0005789">
    <property type="term" value="C:endoplasmic reticulum membrane"/>
    <property type="evidence" value="ECO:0007669"/>
    <property type="project" value="UniProtKB-SubCell"/>
</dbReference>